<dbReference type="Proteomes" id="UP000297777">
    <property type="component" value="Unassembled WGS sequence"/>
</dbReference>
<protein>
    <submittedName>
        <fullName evidence="1">Uncharacterized protein</fullName>
    </submittedName>
</protein>
<gene>
    <name evidence="1" type="ORF">BTUL_0211g00070</name>
</gene>
<evidence type="ECO:0000313" key="1">
    <source>
        <dbReference type="EMBL" id="TGO08388.1"/>
    </source>
</evidence>
<comment type="caution">
    <text evidence="1">The sequence shown here is derived from an EMBL/GenBank/DDBJ whole genome shotgun (WGS) entry which is preliminary data.</text>
</comment>
<organism evidence="1 2">
    <name type="scientific">Botrytis tulipae</name>
    <dbReference type="NCBI Taxonomy" id="87230"/>
    <lineage>
        <taxon>Eukaryota</taxon>
        <taxon>Fungi</taxon>
        <taxon>Dikarya</taxon>
        <taxon>Ascomycota</taxon>
        <taxon>Pezizomycotina</taxon>
        <taxon>Leotiomycetes</taxon>
        <taxon>Helotiales</taxon>
        <taxon>Sclerotiniaceae</taxon>
        <taxon>Botrytis</taxon>
    </lineage>
</organism>
<dbReference type="EMBL" id="PQXH01000211">
    <property type="protein sequence ID" value="TGO08388.1"/>
    <property type="molecule type" value="Genomic_DNA"/>
</dbReference>
<proteinExistence type="predicted"/>
<dbReference type="OrthoDB" id="10660063at2759"/>
<reference evidence="1 2" key="1">
    <citation type="submission" date="2017-12" db="EMBL/GenBank/DDBJ databases">
        <title>Comparative genomics of Botrytis spp.</title>
        <authorList>
            <person name="Valero-Jimenez C.A."/>
            <person name="Tapia P."/>
            <person name="Veloso J."/>
            <person name="Silva-Moreno E."/>
            <person name="Staats M."/>
            <person name="Valdes J.H."/>
            <person name="Van Kan J.A.L."/>
        </authorList>
    </citation>
    <scope>NUCLEOTIDE SEQUENCE [LARGE SCALE GENOMIC DNA]</scope>
    <source>
        <strain evidence="1 2">Bt9001</strain>
    </source>
</reference>
<dbReference type="AlphaFoldDB" id="A0A4Z1ED57"/>
<accession>A0A4Z1ED57</accession>
<evidence type="ECO:0000313" key="2">
    <source>
        <dbReference type="Proteomes" id="UP000297777"/>
    </source>
</evidence>
<name>A0A4Z1ED57_9HELO</name>
<sequence>MQRHRNWDEEWFHQGIAGDHGWSDVSKMQHVSMSRNLDINGNTREEAILLQQLSELARLEPKDLDWVSKLAQEINKRSSTQVESNSDQPNVNFPKLSLVVTKFRVWSSSSLQCYPRADFVTHSFKGDYILGISHDSVSVAGCNKAEGGRDIAIDSGVEYYDLVDQSGIVTVGASYFVTYHM</sequence>
<keyword evidence="2" id="KW-1185">Reference proteome</keyword>